<proteinExistence type="predicted"/>
<dbReference type="AlphaFoldDB" id="A0A4P5PAT9"/>
<organism evidence="2 3">
    <name type="scientific">Enterococcus florum</name>
    <dbReference type="NCBI Taxonomy" id="2480627"/>
    <lineage>
        <taxon>Bacteria</taxon>
        <taxon>Bacillati</taxon>
        <taxon>Bacillota</taxon>
        <taxon>Bacilli</taxon>
        <taxon>Lactobacillales</taxon>
        <taxon>Enterococcaceae</taxon>
        <taxon>Enterococcus</taxon>
    </lineage>
</organism>
<feature type="transmembrane region" description="Helical" evidence="1">
    <location>
        <begin position="114"/>
        <end position="137"/>
    </location>
</feature>
<protein>
    <submittedName>
        <fullName evidence="2">Uncharacterized protein</fullName>
    </submittedName>
</protein>
<dbReference type="RefSeq" id="WP_146621572.1">
    <property type="nucleotide sequence ID" value="NZ_BJCC01000008.1"/>
</dbReference>
<comment type="caution">
    <text evidence="2">The sequence shown here is derived from an EMBL/GenBank/DDBJ whole genome shotgun (WGS) entry which is preliminary data.</text>
</comment>
<dbReference type="OrthoDB" id="2195278at2"/>
<name>A0A4P5PAT9_9ENTE</name>
<dbReference type="EMBL" id="BJCC01000008">
    <property type="protein sequence ID" value="GCF93098.1"/>
    <property type="molecule type" value="Genomic_DNA"/>
</dbReference>
<feature type="transmembrane region" description="Helical" evidence="1">
    <location>
        <begin position="80"/>
        <end position="102"/>
    </location>
</feature>
<keyword evidence="1" id="KW-1133">Transmembrane helix</keyword>
<dbReference type="Proteomes" id="UP000290567">
    <property type="component" value="Unassembled WGS sequence"/>
</dbReference>
<keyword evidence="3" id="KW-1185">Reference proteome</keyword>
<keyword evidence="1" id="KW-0472">Membrane</keyword>
<accession>A0A4P5PAT9</accession>
<sequence>MFHLMLILLPLLFLVMILSILLFGATMLLISLFGGAATVLWIKNRTAKRLLFIGFAIVSLIGGMCLFPFVGIYANLTMPLFRTITGILLSLIVFLAMGGIKISMTVQNKTGRTFLCILYALAGGGGSSFIGDFFLFAEIGSWKDSMGHLDCQQLLQQV</sequence>
<gene>
    <name evidence="2" type="ORF">NRIC_09890</name>
</gene>
<evidence type="ECO:0000256" key="1">
    <source>
        <dbReference type="SAM" id="Phobius"/>
    </source>
</evidence>
<feature type="transmembrane region" description="Helical" evidence="1">
    <location>
        <begin position="6"/>
        <end position="39"/>
    </location>
</feature>
<feature type="transmembrane region" description="Helical" evidence="1">
    <location>
        <begin position="51"/>
        <end position="74"/>
    </location>
</feature>
<evidence type="ECO:0000313" key="2">
    <source>
        <dbReference type="EMBL" id="GCF93098.1"/>
    </source>
</evidence>
<reference evidence="3" key="1">
    <citation type="submission" date="2019-02" db="EMBL/GenBank/DDBJ databases">
        <title>Draft genome sequence of Enterococcus sp. Gos25-1.</title>
        <authorList>
            <person name="Tanaka N."/>
            <person name="Shiwa Y."/>
            <person name="Fujita N."/>
        </authorList>
    </citation>
    <scope>NUCLEOTIDE SEQUENCE [LARGE SCALE GENOMIC DNA]</scope>
    <source>
        <strain evidence="3">Gos25-1</strain>
    </source>
</reference>
<keyword evidence="1" id="KW-0812">Transmembrane</keyword>
<evidence type="ECO:0000313" key="3">
    <source>
        <dbReference type="Proteomes" id="UP000290567"/>
    </source>
</evidence>